<evidence type="ECO:0000256" key="12">
    <source>
        <dbReference type="PROSITE-ProRule" id="PRU01360"/>
    </source>
</evidence>
<keyword evidence="2 12" id="KW-0813">Transport</keyword>
<dbReference type="STRING" id="1440763.BJI69_18215"/>
<dbReference type="SUPFAM" id="SSF56935">
    <property type="entry name" value="Porins"/>
    <property type="match status" value="1"/>
</dbReference>
<keyword evidence="9 13" id="KW-0798">TonB box</keyword>
<dbReference type="InterPro" id="IPR012910">
    <property type="entry name" value="Plug_dom"/>
</dbReference>
<comment type="similarity">
    <text evidence="12 13">Belongs to the TonB-dependent receptor family.</text>
</comment>
<dbReference type="PATRIC" id="fig|1440763.5.peg.1957"/>
<keyword evidence="17" id="KW-1185">Reference proteome</keyword>
<reference evidence="17" key="1">
    <citation type="submission" date="2016-09" db="EMBL/GenBank/DDBJ databases">
        <authorList>
            <person name="Lysoe E."/>
        </authorList>
    </citation>
    <scope>NUCLEOTIDE SEQUENCE [LARGE SCALE GENOMIC DNA]</scope>
    <source>
        <strain evidence="17">LJ96T</strain>
    </source>
</reference>
<dbReference type="PANTHER" id="PTHR32552">
    <property type="entry name" value="FERRICHROME IRON RECEPTOR-RELATED"/>
    <property type="match status" value="1"/>
</dbReference>
<keyword evidence="10 12" id="KW-0472">Membrane</keyword>
<evidence type="ECO:0000256" key="3">
    <source>
        <dbReference type="ARBA" id="ARBA00022452"/>
    </source>
</evidence>
<keyword evidence="11 12" id="KW-0998">Cell outer membrane</keyword>
<dbReference type="Pfam" id="PF00593">
    <property type="entry name" value="TonB_dep_Rec_b-barrel"/>
    <property type="match status" value="1"/>
</dbReference>
<keyword evidence="7" id="KW-0408">Iron</keyword>
<accession>A0A0G9HBG1</accession>
<evidence type="ECO:0000256" key="5">
    <source>
        <dbReference type="ARBA" id="ARBA00022692"/>
    </source>
</evidence>
<feature type="domain" description="TonB-dependent receptor-like beta-barrel" evidence="14">
    <location>
        <begin position="255"/>
        <end position="692"/>
    </location>
</feature>
<dbReference type="InterPro" id="IPR037066">
    <property type="entry name" value="Plug_dom_sf"/>
</dbReference>
<dbReference type="GO" id="GO:0009279">
    <property type="term" value="C:cell outer membrane"/>
    <property type="evidence" value="ECO:0007669"/>
    <property type="project" value="UniProtKB-SubCell"/>
</dbReference>
<evidence type="ECO:0000313" key="16">
    <source>
        <dbReference type="EMBL" id="APG05647.1"/>
    </source>
</evidence>
<dbReference type="InterPro" id="IPR036942">
    <property type="entry name" value="Beta-barrel_TonB_sf"/>
</dbReference>
<dbReference type="Proteomes" id="UP000182987">
    <property type="component" value="Chromosome"/>
</dbReference>
<evidence type="ECO:0000256" key="6">
    <source>
        <dbReference type="ARBA" id="ARBA00022729"/>
    </source>
</evidence>
<organism evidence="16 17">
    <name type="scientific">Luteibacter rhizovicinus DSM 16549</name>
    <dbReference type="NCBI Taxonomy" id="1440763"/>
    <lineage>
        <taxon>Bacteria</taxon>
        <taxon>Pseudomonadati</taxon>
        <taxon>Pseudomonadota</taxon>
        <taxon>Gammaproteobacteria</taxon>
        <taxon>Lysobacterales</taxon>
        <taxon>Rhodanobacteraceae</taxon>
        <taxon>Luteibacter</taxon>
    </lineage>
</organism>
<evidence type="ECO:0000256" key="11">
    <source>
        <dbReference type="ARBA" id="ARBA00023237"/>
    </source>
</evidence>
<dbReference type="InterPro" id="IPR039426">
    <property type="entry name" value="TonB-dep_rcpt-like"/>
</dbReference>
<evidence type="ECO:0000256" key="8">
    <source>
        <dbReference type="ARBA" id="ARBA00023065"/>
    </source>
</evidence>
<proteinExistence type="inferred from homology"/>
<gene>
    <name evidence="16" type="ORF">BJI69_18215</name>
</gene>
<evidence type="ECO:0000256" key="9">
    <source>
        <dbReference type="ARBA" id="ARBA00023077"/>
    </source>
</evidence>
<name>A0A0G9HBG1_9GAMM</name>
<evidence type="ECO:0000313" key="17">
    <source>
        <dbReference type="Proteomes" id="UP000182987"/>
    </source>
</evidence>
<dbReference type="EMBL" id="CP017480">
    <property type="protein sequence ID" value="APG05647.1"/>
    <property type="molecule type" value="Genomic_DNA"/>
</dbReference>
<feature type="domain" description="TonB-dependent receptor plug" evidence="15">
    <location>
        <begin position="75"/>
        <end position="175"/>
    </location>
</feature>
<dbReference type="KEGG" id="lrz:BJI69_18215"/>
<evidence type="ECO:0000256" key="1">
    <source>
        <dbReference type="ARBA" id="ARBA00004571"/>
    </source>
</evidence>
<comment type="subcellular location">
    <subcellularLocation>
        <location evidence="1 12">Cell outer membrane</location>
        <topology evidence="1 12">Multi-pass membrane protein</topology>
    </subcellularLocation>
</comment>
<evidence type="ECO:0000256" key="7">
    <source>
        <dbReference type="ARBA" id="ARBA00023004"/>
    </source>
</evidence>
<dbReference type="Gene3D" id="2.40.170.20">
    <property type="entry name" value="TonB-dependent receptor, beta-barrel domain"/>
    <property type="match status" value="1"/>
</dbReference>
<evidence type="ECO:0000256" key="4">
    <source>
        <dbReference type="ARBA" id="ARBA00022496"/>
    </source>
</evidence>
<protein>
    <submittedName>
        <fullName evidence="16">Uncharacterized protein</fullName>
    </submittedName>
</protein>
<evidence type="ECO:0000256" key="13">
    <source>
        <dbReference type="RuleBase" id="RU003357"/>
    </source>
</evidence>
<evidence type="ECO:0000259" key="14">
    <source>
        <dbReference type="Pfam" id="PF00593"/>
    </source>
</evidence>
<dbReference type="PANTHER" id="PTHR32552:SF89">
    <property type="entry name" value="CATECHOLATE SIDEROPHORE RECEPTOR FIU"/>
    <property type="match status" value="1"/>
</dbReference>
<dbReference type="Gene3D" id="2.170.130.10">
    <property type="entry name" value="TonB-dependent receptor, plug domain"/>
    <property type="match status" value="1"/>
</dbReference>
<dbReference type="GO" id="GO:0015344">
    <property type="term" value="F:siderophore uptake transmembrane transporter activity"/>
    <property type="evidence" value="ECO:0007669"/>
    <property type="project" value="TreeGrafter"/>
</dbReference>
<keyword evidence="4" id="KW-0410">Iron transport</keyword>
<sequence length="726" mass="77365">MHHAVRFGFGLAALAAAISAAAETTEADITKQTTNLQGVAVTAGIDDPNLAPPGSAAALAPTQGNLFEIEPQSVLSRNFIQTIATPKADYLALLELTPSAVNASPNGAGLSSKSGTIRGFQDGEYDVTFDGIPFGDPGAFGHATTAFFPGPSLDKVVVDRGPGTASNLGNATFGGTVALYSAPTTDKPSGEVSAMYGSGATWQVAGSGNTGAMNKIGTEASVNYSHTESNGLIDDAGFRQDNVLFKVKQPLGENTTLTLVADYNKVKWNTFTAQPKKRTDILGLEFGGLNNDPTSQGFANYNIDDRHADFEYLQLHGDYGDWRVDNKFYTYGLRDSGPGGVDLLGNTPNIALLPNGGVPGAINHSRYRAAGDFLTAEKDLGSGWLESTLKAGIWAERTYQVQDQVTVDLSTMTPRVLKGEPNANIIDTSQHTNTTQSYVEINWHPTENLSIVPGVKQIVFDRTLDGVSNFLPVGGDGHFATTLTSVAANYRFSSNIAVYAQVAKGFQAPKVNVIQGPAGHIDPQTTTNYQAGLVWKTPTTVADIDVYYIDFGNLVSSIDEPIGPGGSLISVFVNQGGVVYKGVEGELTHILGDTGFSVTANGSVNSAYSKTTHLQISNSPMSTADVGFIYDQGPLYGSFLVKYVGTRFTGVGETSGATYNPNTKLPRYNYTNFNIGYRFTPDLRLQLSTNNLFDHRTAIQGNGLAKDPTFYYLAGRNYTVQATYTF</sequence>
<keyword evidence="5 12" id="KW-0812">Transmembrane</keyword>
<dbReference type="PROSITE" id="PS52016">
    <property type="entry name" value="TONB_DEPENDENT_REC_3"/>
    <property type="match status" value="1"/>
</dbReference>
<dbReference type="AlphaFoldDB" id="A0A0G9HBG1"/>
<keyword evidence="3 12" id="KW-1134">Transmembrane beta strand</keyword>
<evidence type="ECO:0000256" key="2">
    <source>
        <dbReference type="ARBA" id="ARBA00022448"/>
    </source>
</evidence>
<keyword evidence="8" id="KW-0406">Ion transport</keyword>
<dbReference type="Pfam" id="PF07715">
    <property type="entry name" value="Plug"/>
    <property type="match status" value="1"/>
</dbReference>
<dbReference type="RefSeq" id="WP_046967670.1">
    <property type="nucleotide sequence ID" value="NZ_CP017480.1"/>
</dbReference>
<dbReference type="InterPro" id="IPR000531">
    <property type="entry name" value="Beta-barrel_TonB"/>
</dbReference>
<keyword evidence="6" id="KW-0732">Signal</keyword>
<evidence type="ECO:0000256" key="10">
    <source>
        <dbReference type="ARBA" id="ARBA00023136"/>
    </source>
</evidence>
<evidence type="ECO:0000259" key="15">
    <source>
        <dbReference type="Pfam" id="PF07715"/>
    </source>
</evidence>